<dbReference type="Gene3D" id="3.90.550.10">
    <property type="entry name" value="Spore Coat Polysaccharide Biosynthesis Protein SpsA, Chain A"/>
    <property type="match status" value="1"/>
</dbReference>
<sequence length="304" mass="32480">MTNVIDAFPQKTKVRTAIFPVAGLGTRFLPATKSTPKELLPVLDKPLIQFAIDEAREAGIERMVFVSHPSKDAIERYVREDADLERTLRDKGKDAVADMLHDNALCDGEIEVRFVMQDEPLGLGHAINCAKDDVLPGPVAVILPDDLILGEPGCIAEMIGSYDARKAGHMVATMEVDEDAVSSYGILSKTGRDGDLILADGMVEKPAPEDAPSRQAVVGRYVLDGSIFEDLSNLTRGAGGEYQLTDAISAGAAKVGMCGFCFSGTRYDCGSKTGMLSATIAYAGSRPEFRAVLADLTARPLAAE</sequence>
<gene>
    <name evidence="11" type="ORF">ATO8_00585</name>
</gene>
<comment type="similarity">
    <text evidence="1">Belongs to the UDPGP type 2 family.</text>
</comment>
<dbReference type="InterPro" id="IPR005835">
    <property type="entry name" value="NTP_transferase_dom"/>
</dbReference>
<accession>W4HQU1</accession>
<dbReference type="Pfam" id="PF00483">
    <property type="entry name" value="NTP_transferase"/>
    <property type="match status" value="1"/>
</dbReference>
<evidence type="ECO:0000256" key="8">
    <source>
        <dbReference type="ARBA" id="ARBA00032341"/>
    </source>
</evidence>
<comment type="caution">
    <text evidence="11">The sequence shown here is derived from an EMBL/GenBank/DDBJ whole genome shotgun (WGS) entry which is preliminary data.</text>
</comment>
<dbReference type="GO" id="GO:0003983">
    <property type="term" value="F:UTP:glucose-1-phosphate uridylyltransferase activity"/>
    <property type="evidence" value="ECO:0007669"/>
    <property type="project" value="UniProtKB-EC"/>
</dbReference>
<protein>
    <recommendedName>
        <fullName evidence="3">UTP--glucose-1-phosphate uridylyltransferase</fullName>
        <ecNumber evidence="2">2.7.7.9</ecNumber>
    </recommendedName>
    <alternativeName>
        <fullName evidence="6">Alpha-D-glucosyl-1-phosphate uridylyltransferase</fullName>
    </alternativeName>
    <alternativeName>
        <fullName evidence="7">UDP-glucose pyrophosphorylase</fullName>
    </alternativeName>
    <alternativeName>
        <fullName evidence="8">Uridine diphosphoglucose pyrophosphorylase</fullName>
    </alternativeName>
</protein>
<dbReference type="eggNOG" id="COG1210">
    <property type="taxonomic scope" value="Bacteria"/>
</dbReference>
<evidence type="ECO:0000256" key="1">
    <source>
        <dbReference type="ARBA" id="ARBA00006890"/>
    </source>
</evidence>
<evidence type="ECO:0000256" key="7">
    <source>
        <dbReference type="ARBA" id="ARBA00031959"/>
    </source>
</evidence>
<dbReference type="PATRIC" id="fig|1317118.6.peg.121"/>
<evidence type="ECO:0000313" key="11">
    <source>
        <dbReference type="EMBL" id="ETW14360.1"/>
    </source>
</evidence>
<dbReference type="STRING" id="1379903.ATO8_00585"/>
<dbReference type="EC" id="2.7.7.9" evidence="2"/>
<evidence type="ECO:0000256" key="2">
    <source>
        <dbReference type="ARBA" id="ARBA00012415"/>
    </source>
</evidence>
<evidence type="ECO:0000256" key="4">
    <source>
        <dbReference type="ARBA" id="ARBA00022679"/>
    </source>
</evidence>
<evidence type="ECO:0000256" key="6">
    <source>
        <dbReference type="ARBA" id="ARBA00031455"/>
    </source>
</evidence>
<dbReference type="SUPFAM" id="SSF53448">
    <property type="entry name" value="Nucleotide-diphospho-sugar transferases"/>
    <property type="match status" value="1"/>
</dbReference>
<name>W4HQU1_9RHOB</name>
<dbReference type="CDD" id="cd02541">
    <property type="entry name" value="UGPase_prokaryotic"/>
    <property type="match status" value="1"/>
</dbReference>
<reference evidence="11 12" key="1">
    <citation type="journal article" date="2014" name="Antonie Van Leeuwenhoek">
        <title>Roseivivax atlanticus sp. nov., isolated from surface seawater of the Atlantic Ocean.</title>
        <authorList>
            <person name="Li G."/>
            <person name="Lai Q."/>
            <person name="Liu X."/>
            <person name="Sun F."/>
            <person name="Shao Z."/>
        </authorList>
    </citation>
    <scope>NUCLEOTIDE SEQUENCE [LARGE SCALE GENOMIC DNA]</scope>
    <source>
        <strain evidence="11 12">22II-s10s</strain>
    </source>
</reference>
<keyword evidence="4 11" id="KW-0808">Transferase</keyword>
<evidence type="ECO:0000256" key="3">
    <source>
        <dbReference type="ARBA" id="ARBA00019048"/>
    </source>
</evidence>
<dbReference type="InterPro" id="IPR029044">
    <property type="entry name" value="Nucleotide-diphossugar_trans"/>
</dbReference>
<organism evidence="11 12">
    <name type="scientific">Roseivivax marinus</name>
    <dbReference type="NCBI Taxonomy" id="1379903"/>
    <lineage>
        <taxon>Bacteria</taxon>
        <taxon>Pseudomonadati</taxon>
        <taxon>Pseudomonadota</taxon>
        <taxon>Alphaproteobacteria</taxon>
        <taxon>Rhodobacterales</taxon>
        <taxon>Roseobacteraceae</taxon>
        <taxon>Roseivivax</taxon>
    </lineage>
</organism>
<dbReference type="Proteomes" id="UP000019063">
    <property type="component" value="Unassembled WGS sequence"/>
</dbReference>
<keyword evidence="5 11" id="KW-0548">Nucleotidyltransferase</keyword>
<dbReference type="PANTHER" id="PTHR43197">
    <property type="entry name" value="UTP--GLUCOSE-1-PHOSPHATE URIDYLYLTRANSFERASE"/>
    <property type="match status" value="1"/>
</dbReference>
<dbReference type="AlphaFoldDB" id="W4HQU1"/>
<dbReference type="GO" id="GO:0006011">
    <property type="term" value="P:UDP-alpha-D-glucose metabolic process"/>
    <property type="evidence" value="ECO:0007669"/>
    <property type="project" value="InterPro"/>
</dbReference>
<dbReference type="RefSeq" id="WP_043841199.1">
    <property type="nucleotide sequence ID" value="NZ_AQQW01000001.1"/>
</dbReference>
<evidence type="ECO:0000256" key="9">
    <source>
        <dbReference type="ARBA" id="ARBA00048128"/>
    </source>
</evidence>
<evidence type="ECO:0000259" key="10">
    <source>
        <dbReference type="Pfam" id="PF00483"/>
    </source>
</evidence>
<dbReference type="EMBL" id="AQQW01000001">
    <property type="protein sequence ID" value="ETW14360.1"/>
    <property type="molecule type" value="Genomic_DNA"/>
</dbReference>
<comment type="catalytic activity">
    <reaction evidence="9">
        <text>alpha-D-glucose 1-phosphate + UTP + H(+) = UDP-alpha-D-glucose + diphosphate</text>
        <dbReference type="Rhea" id="RHEA:19889"/>
        <dbReference type="ChEBI" id="CHEBI:15378"/>
        <dbReference type="ChEBI" id="CHEBI:33019"/>
        <dbReference type="ChEBI" id="CHEBI:46398"/>
        <dbReference type="ChEBI" id="CHEBI:58601"/>
        <dbReference type="ChEBI" id="CHEBI:58885"/>
        <dbReference type="EC" id="2.7.7.9"/>
    </reaction>
</comment>
<feature type="domain" description="Nucleotidyl transferase" evidence="10">
    <location>
        <begin position="22"/>
        <end position="278"/>
    </location>
</feature>
<dbReference type="PANTHER" id="PTHR43197:SF1">
    <property type="entry name" value="UTP--GLUCOSE-1-PHOSPHATE URIDYLYLTRANSFERASE"/>
    <property type="match status" value="1"/>
</dbReference>
<evidence type="ECO:0000256" key="5">
    <source>
        <dbReference type="ARBA" id="ARBA00022695"/>
    </source>
</evidence>
<proteinExistence type="inferred from homology"/>
<evidence type="ECO:0000313" key="12">
    <source>
        <dbReference type="Proteomes" id="UP000019063"/>
    </source>
</evidence>
<keyword evidence="12" id="KW-1185">Reference proteome</keyword>
<dbReference type="InterPro" id="IPR005771">
    <property type="entry name" value="GalU_uridylyltTrfase_bac/arc"/>
</dbReference>